<organism evidence="3 4">
    <name type="scientific">Paenibacillus polymyxa (strain SC2)</name>
    <name type="common">Bacillus polymyxa</name>
    <dbReference type="NCBI Taxonomy" id="886882"/>
    <lineage>
        <taxon>Bacteria</taxon>
        <taxon>Bacillati</taxon>
        <taxon>Bacillota</taxon>
        <taxon>Bacilli</taxon>
        <taxon>Bacillales</taxon>
        <taxon>Paenibacillaceae</taxon>
        <taxon>Paenibacillus</taxon>
    </lineage>
</organism>
<feature type="domain" description="Phage-like element PBSX protein XkdF" evidence="2">
    <location>
        <begin position="39"/>
        <end position="161"/>
    </location>
</feature>
<dbReference type="eggNOG" id="COG0338">
    <property type="taxonomic scope" value="Bacteria"/>
</dbReference>
<dbReference type="Proteomes" id="UP000006868">
    <property type="component" value="Chromosome"/>
</dbReference>
<feature type="region of interest" description="Disordered" evidence="1">
    <location>
        <begin position="392"/>
        <end position="419"/>
    </location>
</feature>
<accession>E3E570</accession>
<feature type="region of interest" description="Disordered" evidence="1">
    <location>
        <begin position="339"/>
        <end position="358"/>
    </location>
</feature>
<sequence>MARELKNVDITHISYVDKGANKKRFFLTKGEKKPDFEKQVRLITKTDDPKQLVYGVVYEPDAEDTHGDIMTADEIEKAVHGFMSNLAIAKGAVMDTQHDFDPGVGDVVECYVAPVDFEMGEETIKKGSWVLVTKASDDIWEKIQNEEVTGYSMAGTAETIEKQKEPAAKSNDEVTGFFNLMKSFFTGEKIAKGAVADKYNKGRPSREFWAAQDALNTVLFNWDSWNSGMETDPDAIREALQDFVDIAQTVLVQEDIMKAMGKPPEQITKAGKKISADNLKHIDDAIASLTELKTKTAPAEEAEPKEDEDLNTEDIAKAVQAAIAPIAKQVEVLSTQVTELKKQEGGDPGQPAGTEAPAEPQANALTDAITKALAPLTEQVQALATDVQVVKNSRGGSAQGGSGEDEIQKSGGVSFGGLL</sequence>
<dbReference type="AlphaFoldDB" id="E3E570"/>
<dbReference type="InterPro" id="IPR027924">
    <property type="entry name" value="XkdF"/>
</dbReference>
<dbReference type="HOGENOM" id="CLU_058371_0_0_9"/>
<dbReference type="Pfam" id="PF14550">
    <property type="entry name" value="Peptidase_S78_2"/>
    <property type="match status" value="1"/>
</dbReference>
<proteinExistence type="predicted"/>
<name>E3E570_PAEPS</name>
<protein>
    <submittedName>
        <fullName evidence="3">Terminase</fullName>
    </submittedName>
</protein>
<dbReference type="RefSeq" id="WP_013372016.1">
    <property type="nucleotide sequence ID" value="NC_014622.2"/>
</dbReference>
<evidence type="ECO:0000313" key="4">
    <source>
        <dbReference type="Proteomes" id="UP000006868"/>
    </source>
</evidence>
<dbReference type="OrthoDB" id="2080376at2"/>
<evidence type="ECO:0000256" key="1">
    <source>
        <dbReference type="SAM" id="MobiDB-lite"/>
    </source>
</evidence>
<reference evidence="3 4" key="1">
    <citation type="journal article" date="2011" name="J. Bacteriol.">
        <title>Complete genome sequence of Paenibacillus polymyxa SC2, a strain of plant growth-promoting Rhizobacterium with broad-spectrum antimicrobial activity.</title>
        <authorList>
            <person name="Ma M."/>
            <person name="Wang C."/>
            <person name="Ding Y."/>
            <person name="Li L."/>
            <person name="Shen D."/>
            <person name="Jiang X."/>
            <person name="Guan D."/>
            <person name="Cao F."/>
            <person name="Chen H."/>
            <person name="Feng R."/>
            <person name="Wang X."/>
            <person name="Ge Y."/>
            <person name="Yao L."/>
            <person name="Bing X."/>
            <person name="Yang X."/>
            <person name="Li J."/>
            <person name="Du B."/>
        </authorList>
    </citation>
    <scope>NUCLEOTIDE SEQUENCE [LARGE SCALE GENOMIC DNA]</scope>
    <source>
        <strain evidence="3 4">SC2</strain>
    </source>
</reference>
<dbReference type="KEGG" id="ppm:PPSC2_16265"/>
<dbReference type="PATRIC" id="fig|886882.15.peg.3472"/>
<dbReference type="EMBL" id="CP002213">
    <property type="protein sequence ID" value="ADO57430.1"/>
    <property type="molecule type" value="Genomic_DNA"/>
</dbReference>
<evidence type="ECO:0000313" key="3">
    <source>
        <dbReference type="EMBL" id="ADO57430.1"/>
    </source>
</evidence>
<gene>
    <name evidence="3" type="primary">xkdF3</name>
    <name evidence="3" type="ORF">PPSC2_16265</name>
</gene>
<evidence type="ECO:0000259" key="2">
    <source>
        <dbReference type="Pfam" id="PF14550"/>
    </source>
</evidence>